<feature type="transmembrane region" description="Helical" evidence="1">
    <location>
        <begin position="841"/>
        <end position="865"/>
    </location>
</feature>
<feature type="transmembrane region" description="Helical" evidence="1">
    <location>
        <begin position="253"/>
        <end position="270"/>
    </location>
</feature>
<dbReference type="STRING" id="1817772.A2527_02045"/>
<gene>
    <name evidence="2" type="ORF">A2527_02045</name>
</gene>
<comment type="caution">
    <text evidence="2">The sequence shown here is derived from an EMBL/GenBank/DDBJ whole genome shotgun (WGS) entry which is preliminary data.</text>
</comment>
<feature type="transmembrane region" description="Helical" evidence="1">
    <location>
        <begin position="327"/>
        <end position="350"/>
    </location>
</feature>
<feature type="transmembrane region" description="Helical" evidence="1">
    <location>
        <begin position="214"/>
        <end position="233"/>
    </location>
</feature>
<feature type="transmembrane region" description="Helical" evidence="1">
    <location>
        <begin position="610"/>
        <end position="629"/>
    </location>
</feature>
<reference evidence="2 3" key="1">
    <citation type="journal article" date="2016" name="Nat. Commun.">
        <title>Thousands of microbial genomes shed light on interconnected biogeochemical processes in an aquifer system.</title>
        <authorList>
            <person name="Anantharaman K."/>
            <person name="Brown C.T."/>
            <person name="Hug L.A."/>
            <person name="Sharon I."/>
            <person name="Castelle C.J."/>
            <person name="Probst A.J."/>
            <person name="Thomas B.C."/>
            <person name="Singh A."/>
            <person name="Wilkins M.J."/>
            <person name="Karaoz U."/>
            <person name="Brodie E.L."/>
            <person name="Williams K.H."/>
            <person name="Hubbard S.S."/>
            <person name="Banfield J.F."/>
        </authorList>
    </citation>
    <scope>NUCLEOTIDE SEQUENCE [LARGE SCALE GENOMIC DNA]</scope>
</reference>
<feature type="transmembrane region" description="Helical" evidence="1">
    <location>
        <begin position="414"/>
        <end position="432"/>
    </location>
</feature>
<keyword evidence="1" id="KW-0812">Transmembrane</keyword>
<feature type="transmembrane region" description="Helical" evidence="1">
    <location>
        <begin position="641"/>
        <end position="670"/>
    </location>
</feature>
<proteinExistence type="predicted"/>
<evidence type="ECO:0000256" key="1">
    <source>
        <dbReference type="SAM" id="Phobius"/>
    </source>
</evidence>
<dbReference type="Proteomes" id="UP000178449">
    <property type="component" value="Unassembled WGS sequence"/>
</dbReference>
<feature type="transmembrane region" description="Helical" evidence="1">
    <location>
        <begin position="809"/>
        <end position="829"/>
    </location>
</feature>
<feature type="transmembrane region" description="Helical" evidence="1">
    <location>
        <begin position="695"/>
        <end position="715"/>
    </location>
</feature>
<feature type="transmembrane region" description="Helical" evidence="1">
    <location>
        <begin position="551"/>
        <end position="571"/>
    </location>
</feature>
<keyword evidence="1" id="KW-1133">Transmembrane helix</keyword>
<dbReference type="AlphaFoldDB" id="A0A1F6GE29"/>
<dbReference type="EMBL" id="MFNE01000014">
    <property type="protein sequence ID" value="OGG96365.1"/>
    <property type="molecule type" value="Genomic_DNA"/>
</dbReference>
<keyword evidence="1" id="KW-0472">Membrane</keyword>
<evidence type="ECO:0000313" key="3">
    <source>
        <dbReference type="Proteomes" id="UP000178449"/>
    </source>
</evidence>
<feature type="transmembrane region" description="Helical" evidence="1">
    <location>
        <begin position="871"/>
        <end position="889"/>
    </location>
</feature>
<feature type="transmembrane region" description="Helical" evidence="1">
    <location>
        <begin position="297"/>
        <end position="315"/>
    </location>
</feature>
<protein>
    <submittedName>
        <fullName evidence="2">Uncharacterized protein</fullName>
    </submittedName>
</protein>
<evidence type="ECO:0000313" key="2">
    <source>
        <dbReference type="EMBL" id="OGG96365.1"/>
    </source>
</evidence>
<feature type="transmembrane region" description="Helical" evidence="1">
    <location>
        <begin position="438"/>
        <end position="459"/>
    </location>
</feature>
<feature type="transmembrane region" description="Helical" evidence="1">
    <location>
        <begin position="578"/>
        <end position="598"/>
    </location>
</feature>
<organism evidence="2 3">
    <name type="scientific">Candidatus Lambdaproteobacteria bacterium RIFOXYD2_FULL_50_16</name>
    <dbReference type="NCBI Taxonomy" id="1817772"/>
    <lineage>
        <taxon>Bacteria</taxon>
        <taxon>Pseudomonadati</taxon>
        <taxon>Pseudomonadota</taxon>
        <taxon>Candidatus Lambdaproteobacteria</taxon>
    </lineage>
</organism>
<sequence>MNRIRKLFHRRAWLFPLLALVAGSIFWGLAPTISHWWVSPDSPVYRGKLLSYYPQSFAGTSKITLNLPKEAPEFGVSFYLLIKRPEPTEEGALAPAPERPPIKLVSSPNTTAALELWYQPEASQVEGRLNQRSLGKIALEPNQWALVELMRQKNGVWQWSVQGKRFARINDPSLKVDSLQLAQAEAPSLREVALWRGQIPLGVLLGERQQRLQVFMRLLGLGFLGVGLLPWLVRLDRLASQQRMKPIPGFDRIKKYGLATLGLGALVYLARNPEKPVRLFGVHPLGQTMYPELQESFQVFFGVMVLLFAVGVFIYPSNAEGPRELRFGLRVGGFLGVSLGLLFVACLVLPPALYNIYQLSDNQYPISFLSDLSQIHWSSIKPWYFIGLTLNWMVACLLGLVLAPALYAKMDRSIGVKVMAAFVLGYPAVIFWTRLWSLVFGGNILYIVVLSSILGLIYWRRGTVVQLARQSPRGHSGELVFSLILWASLLTLQISQGDFYYAGHGDQYSRLVDRFAQVRLPIFGQHYDHILYNSFATKPLTGHYPALLSHWYTLSLAKVAVFWQLLLLFEWLGLERRLAWVGTIFLFWGTSSLVPWSYYLQFDSGNPLYFIAYSGRVVGIGLAATLICLKLKNLSLHPASWALILAGCAALSVSVGLWLLVLMFPVVVLIKRDRMWIGLIILATLLSFGLDWEQLGILIRSAMVFCILLVLLRGAAVGRFYLRQPRAFLIGALALITAMATLGNMPSNFLRHQVNQILANDGLVEERIFPPLGYHPLFSEGFDQGGVFRAQSISDFRAHGGWTVYHESLPIYLSTSGMLLLFMGFFLFFRRRADLTARYYFVMSAVSLPLLYFFANNSVIGVYAWPKTRLFEVPYFLVLFLAIVQVARCRRRIKQAMVVFMLLYSFTPFLATERIGQMVENLKYVRYNYQTYR</sequence>
<feature type="transmembrane region" description="Helical" evidence="1">
    <location>
        <begin position="12"/>
        <end position="38"/>
    </location>
</feature>
<accession>A0A1F6GE29</accession>
<feature type="transmembrane region" description="Helical" evidence="1">
    <location>
        <begin position="383"/>
        <end position="407"/>
    </location>
</feature>
<feature type="transmembrane region" description="Helical" evidence="1">
    <location>
        <begin position="727"/>
        <end position="745"/>
    </location>
</feature>
<name>A0A1F6GE29_9PROT</name>